<keyword evidence="6 8" id="KW-0472">Membrane</keyword>
<keyword evidence="5 8" id="KW-1133">Transmembrane helix</keyword>
<dbReference type="InterPro" id="IPR039421">
    <property type="entry name" value="Type_1_exporter"/>
</dbReference>
<evidence type="ECO:0000256" key="5">
    <source>
        <dbReference type="ARBA" id="ARBA00022989"/>
    </source>
</evidence>
<dbReference type="SUPFAM" id="SSF52540">
    <property type="entry name" value="P-loop containing nucleoside triphosphate hydrolases"/>
    <property type="match status" value="2"/>
</dbReference>
<feature type="domain" description="ABC transmembrane type-1" evidence="10">
    <location>
        <begin position="28"/>
        <end position="301"/>
    </location>
</feature>
<feature type="domain" description="ABC transporter" evidence="9">
    <location>
        <begin position="919"/>
        <end position="1152"/>
    </location>
</feature>
<feature type="transmembrane region" description="Helical" evidence="8">
    <location>
        <begin position="827"/>
        <end position="848"/>
    </location>
</feature>
<dbReference type="InterPro" id="IPR011527">
    <property type="entry name" value="ABC1_TM_dom"/>
</dbReference>
<feature type="domain" description="ABC transporter" evidence="9">
    <location>
        <begin position="339"/>
        <end position="570"/>
    </location>
</feature>
<dbReference type="GO" id="GO:0005524">
    <property type="term" value="F:ATP binding"/>
    <property type="evidence" value="ECO:0007669"/>
    <property type="project" value="UniProtKB-KW"/>
</dbReference>
<sequence length="1152" mass="116529">MAAPVPHRGGPLDRRVLGLSGALRTHLLVSGAAAVAVAVAVLVQAEAVSRLLPELVDGRGAAVAPLVAALVVVALVRGAAAAVTDRSATRALLATRTSVRRRVLDRLLALRPEARAHLGPGRVAALSGPALDALDPWVRAYLPALVLAVVVPLAAGARILGADPVSAAVLLAVVPLVPLFMVLIGRATEVQAAGRWEALRRLGDRFLDTLEGMPTLRLFGRADGQAERIRAVTEQYRRTTLRTLRVAFLSALVLELLATLSVALVAVSLGVRLTEGGIDLGTALLVLVLAPECLLPLRRVGAAHHAAASGTDAADEVHRALALPTVAEGREAVPGPAPLVAAGVTVADPARGTRLAPTDLRVAPGELVAVTGPSGAGKSTLLDVLRGALAPDRGTVHLGRVDVTALPLTARAAALAWVPQAPHAPGATAADAAALGHPDGPVTEAAVALALDQLGLAPVAGQAPRTLSGGQRRRLALARALVGVRLGTVRHLLVDEPTAQLDDASAAAVVAALRGAADAGVGVVVATHDPAVVGAVDREVGLVGSVPAARVGAAASPAPNPPTPTPTRAGATDGTAPLPVTSGAAPVGTVRWLLRLARPRAGRFAAAHALGVAAEACTVGLAGTAAWLVVRAAERPSFASLAVAAVAVRAFGLGKGVLRYGERLASHDATLLLLADLRATVVRRLARLSPTGLGRDPHGDLLTRLVDDVDRLQDLFLRVLGPVVSVLVVAAGAVAVAAVLDPAAGAALAVGVAVVGLVLPAVTHRAARRRGVAVATARGAVAAAAVDLAEHAEELVACGGVARWRDQVEARARDLDGHERAQGRTSAAIAAIAAGAPALGTAAVVAAAGPAGGDVSGPVLGLLVLLPLAVLELAATLAPAGDVLARVEASAERVRALLGRPDPVPEAVHPAPPPDRGDLDVEGVALAWPGTAPRVAGVDLRVAEGERVVVRGPSGSGKSTVAAGLVRFLPPTAGTYAVGGAPAGDLGGEGVRRTVTWCPQDPWFADSTLADNLRIARPDATDEEMWDALAVVHLDRWARALPHGLATRLDRDASAMSGGERQRLALARALLGGQRAVVLDEPTSHLDGPTASAVLGDLLHATRDRAVVLIAHGTEGAGLGREHRVVPTPRGPARWDTTVDDTPAGDPGTPTS</sequence>
<feature type="transmembrane region" description="Helical" evidence="8">
    <location>
        <begin position="715"/>
        <end position="737"/>
    </location>
</feature>
<dbReference type="InterPro" id="IPR003439">
    <property type="entry name" value="ABC_transporter-like_ATP-bd"/>
</dbReference>
<dbReference type="RefSeq" id="WP_272736075.1">
    <property type="nucleotide sequence ID" value="NZ_CP116942.1"/>
</dbReference>
<keyword evidence="4" id="KW-0067">ATP-binding</keyword>
<feature type="transmembrane region" description="Helical" evidence="8">
    <location>
        <begin position="165"/>
        <end position="185"/>
    </location>
</feature>
<dbReference type="Gene3D" id="1.20.1560.10">
    <property type="entry name" value="ABC transporter type 1, transmembrane domain"/>
    <property type="match status" value="2"/>
</dbReference>
<dbReference type="PROSITE" id="PS50893">
    <property type="entry name" value="ABC_TRANSPORTER_2"/>
    <property type="match status" value="2"/>
</dbReference>
<dbReference type="AlphaFoldDB" id="A0AAE9Y543"/>
<feature type="region of interest" description="Disordered" evidence="7">
    <location>
        <begin position="1120"/>
        <end position="1152"/>
    </location>
</feature>
<evidence type="ECO:0000256" key="3">
    <source>
        <dbReference type="ARBA" id="ARBA00022741"/>
    </source>
</evidence>
<evidence type="ECO:0000256" key="7">
    <source>
        <dbReference type="SAM" id="MobiDB-lite"/>
    </source>
</evidence>
<evidence type="ECO:0000259" key="9">
    <source>
        <dbReference type="PROSITE" id="PS50893"/>
    </source>
</evidence>
<keyword evidence="3" id="KW-0547">Nucleotide-binding</keyword>
<evidence type="ECO:0000256" key="8">
    <source>
        <dbReference type="SAM" id="Phobius"/>
    </source>
</evidence>
<evidence type="ECO:0000256" key="6">
    <source>
        <dbReference type="ARBA" id="ARBA00023136"/>
    </source>
</evidence>
<dbReference type="GO" id="GO:0034040">
    <property type="term" value="F:ATPase-coupled lipid transmembrane transporter activity"/>
    <property type="evidence" value="ECO:0007669"/>
    <property type="project" value="TreeGrafter"/>
</dbReference>
<dbReference type="Proteomes" id="UP001216390">
    <property type="component" value="Chromosome"/>
</dbReference>
<dbReference type="PANTHER" id="PTHR24221:SF654">
    <property type="entry name" value="ATP-BINDING CASSETTE SUB-FAMILY B MEMBER 6"/>
    <property type="match status" value="1"/>
</dbReference>
<evidence type="ECO:0000256" key="4">
    <source>
        <dbReference type="ARBA" id="ARBA00022840"/>
    </source>
</evidence>
<feature type="transmembrane region" description="Helical" evidence="8">
    <location>
        <begin position="246"/>
        <end position="271"/>
    </location>
</feature>
<evidence type="ECO:0000256" key="1">
    <source>
        <dbReference type="ARBA" id="ARBA00004651"/>
    </source>
</evidence>
<reference evidence="11" key="1">
    <citation type="submission" date="2023-01" db="EMBL/GenBank/DDBJ databases">
        <title>The diversity of Class Acidimicrobiia in South China Sea sediment environments and the proposal of Iamia marina sp. nov., a novel species of the genus Iamia.</title>
        <authorList>
            <person name="He Y."/>
            <person name="Tian X."/>
        </authorList>
    </citation>
    <scope>NUCLEOTIDE SEQUENCE</scope>
    <source>
        <strain evidence="11">DSM 19957</strain>
    </source>
</reference>
<proteinExistence type="predicted"/>
<dbReference type="GO" id="GO:0042883">
    <property type="term" value="P:cysteine transport"/>
    <property type="evidence" value="ECO:0007669"/>
    <property type="project" value="InterPro"/>
</dbReference>
<dbReference type="InterPro" id="IPR014223">
    <property type="entry name" value="ABC_CydC/D"/>
</dbReference>
<dbReference type="GO" id="GO:0005886">
    <property type="term" value="C:plasma membrane"/>
    <property type="evidence" value="ECO:0007669"/>
    <property type="project" value="UniProtKB-SubCell"/>
</dbReference>
<evidence type="ECO:0000256" key="2">
    <source>
        <dbReference type="ARBA" id="ARBA00022692"/>
    </source>
</evidence>
<protein>
    <submittedName>
        <fullName evidence="11">Thiol reductant ABC exporter subunit CydD</fullName>
    </submittedName>
</protein>
<feature type="transmembrane region" description="Helical" evidence="8">
    <location>
        <begin position="21"/>
        <end position="43"/>
    </location>
</feature>
<evidence type="ECO:0000259" key="10">
    <source>
        <dbReference type="PROSITE" id="PS50929"/>
    </source>
</evidence>
<feature type="compositionally biased region" description="Low complexity" evidence="7">
    <location>
        <begin position="566"/>
        <end position="577"/>
    </location>
</feature>
<dbReference type="SMART" id="SM00382">
    <property type="entry name" value="AAA"/>
    <property type="match status" value="2"/>
</dbReference>
<dbReference type="NCBIfam" id="TIGR02857">
    <property type="entry name" value="CydD"/>
    <property type="match status" value="1"/>
</dbReference>
<dbReference type="CDD" id="cd03228">
    <property type="entry name" value="ABCC_MRP_Like"/>
    <property type="match status" value="1"/>
</dbReference>
<dbReference type="SUPFAM" id="SSF90123">
    <property type="entry name" value="ABC transporter transmembrane region"/>
    <property type="match status" value="2"/>
</dbReference>
<dbReference type="GO" id="GO:0140359">
    <property type="term" value="F:ABC-type transporter activity"/>
    <property type="evidence" value="ECO:0007669"/>
    <property type="project" value="InterPro"/>
</dbReference>
<dbReference type="InterPro" id="IPR014216">
    <property type="entry name" value="ABC_transptr_CydD"/>
</dbReference>
<dbReference type="InterPro" id="IPR003593">
    <property type="entry name" value="AAA+_ATPase"/>
</dbReference>
<keyword evidence="2 8" id="KW-0812">Transmembrane</keyword>
<dbReference type="InterPro" id="IPR036640">
    <property type="entry name" value="ABC1_TM_sf"/>
</dbReference>
<dbReference type="GO" id="GO:0045454">
    <property type="term" value="P:cell redox homeostasis"/>
    <property type="evidence" value="ECO:0007669"/>
    <property type="project" value="InterPro"/>
</dbReference>
<dbReference type="Pfam" id="PF00005">
    <property type="entry name" value="ABC_tran"/>
    <property type="match status" value="2"/>
</dbReference>
<accession>A0AAE9Y543</accession>
<dbReference type="InterPro" id="IPR017871">
    <property type="entry name" value="ABC_transporter-like_CS"/>
</dbReference>
<dbReference type="NCBIfam" id="TIGR02868">
    <property type="entry name" value="CydC"/>
    <property type="match status" value="1"/>
</dbReference>
<name>A0AAE9Y543_9ACTN</name>
<organism evidence="11 12">
    <name type="scientific">Iamia majanohamensis</name>
    <dbReference type="NCBI Taxonomy" id="467976"/>
    <lineage>
        <taxon>Bacteria</taxon>
        <taxon>Bacillati</taxon>
        <taxon>Actinomycetota</taxon>
        <taxon>Acidimicrobiia</taxon>
        <taxon>Acidimicrobiales</taxon>
        <taxon>Iamiaceae</taxon>
        <taxon>Iamia</taxon>
    </lineage>
</organism>
<feature type="region of interest" description="Disordered" evidence="7">
    <location>
        <begin position="552"/>
        <end position="580"/>
    </location>
</feature>
<dbReference type="GO" id="GO:0016887">
    <property type="term" value="F:ATP hydrolysis activity"/>
    <property type="evidence" value="ECO:0007669"/>
    <property type="project" value="InterPro"/>
</dbReference>
<dbReference type="PROSITE" id="PS00211">
    <property type="entry name" value="ABC_TRANSPORTER_1"/>
    <property type="match status" value="2"/>
</dbReference>
<evidence type="ECO:0000313" key="12">
    <source>
        <dbReference type="Proteomes" id="UP001216390"/>
    </source>
</evidence>
<dbReference type="PANTHER" id="PTHR24221">
    <property type="entry name" value="ATP-BINDING CASSETTE SUB-FAMILY B"/>
    <property type="match status" value="1"/>
</dbReference>
<dbReference type="PROSITE" id="PS50929">
    <property type="entry name" value="ABC_TM1F"/>
    <property type="match status" value="2"/>
</dbReference>
<comment type="subcellular location">
    <subcellularLocation>
        <location evidence="1">Cell membrane</location>
        <topology evidence="1">Multi-pass membrane protein</topology>
    </subcellularLocation>
</comment>
<feature type="transmembrane region" description="Helical" evidence="8">
    <location>
        <begin position="743"/>
        <end position="762"/>
    </location>
</feature>
<dbReference type="Pfam" id="PF00664">
    <property type="entry name" value="ABC_membrane"/>
    <property type="match status" value="2"/>
</dbReference>
<dbReference type="InterPro" id="IPR027417">
    <property type="entry name" value="P-loop_NTPase"/>
</dbReference>
<feature type="transmembrane region" description="Helical" evidence="8">
    <location>
        <begin position="140"/>
        <end position="159"/>
    </location>
</feature>
<dbReference type="KEGG" id="ima:PO878_18805"/>
<dbReference type="CDD" id="cd18584">
    <property type="entry name" value="ABC_6TM_AarD_CydD"/>
    <property type="match status" value="1"/>
</dbReference>
<feature type="transmembrane region" description="Helical" evidence="8">
    <location>
        <begin position="860"/>
        <end position="885"/>
    </location>
</feature>
<evidence type="ECO:0000313" key="11">
    <source>
        <dbReference type="EMBL" id="WCO66552.1"/>
    </source>
</evidence>
<dbReference type="GO" id="GO:0034775">
    <property type="term" value="P:glutathione transmembrane transport"/>
    <property type="evidence" value="ECO:0007669"/>
    <property type="project" value="InterPro"/>
</dbReference>
<dbReference type="Gene3D" id="3.40.50.300">
    <property type="entry name" value="P-loop containing nucleotide triphosphate hydrolases"/>
    <property type="match status" value="2"/>
</dbReference>
<feature type="transmembrane region" description="Helical" evidence="8">
    <location>
        <begin position="63"/>
        <end position="83"/>
    </location>
</feature>
<keyword evidence="12" id="KW-1185">Reference proteome</keyword>
<feature type="domain" description="ABC transmembrane type-1" evidence="10">
    <location>
        <begin position="609"/>
        <end position="886"/>
    </location>
</feature>
<feature type="transmembrane region" description="Helical" evidence="8">
    <location>
        <begin position="604"/>
        <end position="630"/>
    </location>
</feature>
<gene>
    <name evidence="11" type="primary">cydD</name>
    <name evidence="11" type="ORF">PO878_18805</name>
</gene>
<dbReference type="EMBL" id="CP116942">
    <property type="protein sequence ID" value="WCO66552.1"/>
    <property type="molecule type" value="Genomic_DNA"/>
</dbReference>